<dbReference type="PANTHER" id="PTHR21248:SF22">
    <property type="entry name" value="PHOSPHOLIPASE D"/>
    <property type="match status" value="1"/>
</dbReference>
<dbReference type="Gene3D" id="3.30.870.10">
    <property type="entry name" value="Endonuclease Chain A"/>
    <property type="match status" value="2"/>
</dbReference>
<feature type="domain" description="PLD phosphodiesterase" evidence="2">
    <location>
        <begin position="388"/>
        <end position="418"/>
    </location>
</feature>
<name>A0ABW5WYH5_9STAP</name>
<reference evidence="4" key="1">
    <citation type="journal article" date="2019" name="Int. J. Syst. Evol. Microbiol.">
        <title>The Global Catalogue of Microorganisms (GCM) 10K type strain sequencing project: providing services to taxonomists for standard genome sequencing and annotation.</title>
        <authorList>
            <consortium name="The Broad Institute Genomics Platform"/>
            <consortium name="The Broad Institute Genome Sequencing Center for Infectious Disease"/>
            <person name="Wu L."/>
            <person name="Ma J."/>
        </authorList>
    </citation>
    <scope>NUCLEOTIDE SEQUENCE [LARGE SCALE GENOMIC DNA]</scope>
    <source>
        <strain evidence="4">KCTC 33575</strain>
    </source>
</reference>
<dbReference type="Pfam" id="PF13091">
    <property type="entry name" value="PLDc_2"/>
    <property type="match status" value="1"/>
</dbReference>
<protein>
    <submittedName>
        <fullName evidence="3">Phospholipase D family protein</fullName>
    </submittedName>
</protein>
<keyword evidence="1" id="KW-0472">Membrane</keyword>
<evidence type="ECO:0000256" key="1">
    <source>
        <dbReference type="SAM" id="Phobius"/>
    </source>
</evidence>
<dbReference type="PROSITE" id="PS50035">
    <property type="entry name" value="PLD"/>
    <property type="match status" value="1"/>
</dbReference>
<keyword evidence="1" id="KW-1133">Transmembrane helix</keyword>
<sequence length="486" mass="55595">MNTEKRKQGKKRKWLGLIIGLLILIPVITGVYQHFKSLPDGISYEGEVYQTDSVDFLFDLTYADVNGDETSEQEIFDEIDTMIDEAEEFLIIDMFLFNDDYDHGNAELDFPPMSMEFAEKITEKKRENPEMDIVFITDRLNTFYGTYEPEHFKMLREAGVHLVETDVSPLRDSNPIYSSVYRSYLQWGGTSEGSWLMNALRPEGPEVNIRSYLSLLNFKANHRKIVINEKEAVVTSANPHDASFYHSNIAFKVSGEILNDLLQSERSVLEMSGADASMFDDFIVETETDTGPYTVQLVTEKKVKDSMIEMMETAGEADSIKIGMFYLSDRDVIGALKEALERGVSVQMILDVNQDAFGNEKNGIPNRPVAAELMKMDTPPEIRWYESHGEQYHSKIMIVETGDEVAVTAGSSNFTRRNIEDYNLETNVVVTGHRDEAVMDEVLQYYNRIWNNEDGTYTVEYETYAEDSWMKTIMYRIQEAAGLSTF</sequence>
<keyword evidence="4" id="KW-1185">Reference proteome</keyword>
<evidence type="ECO:0000313" key="4">
    <source>
        <dbReference type="Proteomes" id="UP001597519"/>
    </source>
</evidence>
<dbReference type="Proteomes" id="UP001597519">
    <property type="component" value="Unassembled WGS sequence"/>
</dbReference>
<dbReference type="SUPFAM" id="SSF56024">
    <property type="entry name" value="Phospholipase D/nuclease"/>
    <property type="match status" value="2"/>
</dbReference>
<dbReference type="PANTHER" id="PTHR21248">
    <property type="entry name" value="CARDIOLIPIN SYNTHASE"/>
    <property type="match status" value="1"/>
</dbReference>
<accession>A0ABW5WYH5</accession>
<dbReference type="InterPro" id="IPR001736">
    <property type="entry name" value="PLipase_D/transphosphatidylase"/>
</dbReference>
<keyword evidence="1" id="KW-0812">Transmembrane</keyword>
<dbReference type="InterPro" id="IPR025202">
    <property type="entry name" value="PLD-like_dom"/>
</dbReference>
<dbReference type="CDD" id="cd09130">
    <property type="entry name" value="PLDc_unchar2_2"/>
    <property type="match status" value="1"/>
</dbReference>
<dbReference type="EMBL" id="JBHUOQ010000005">
    <property type="protein sequence ID" value="MFD2831567.1"/>
    <property type="molecule type" value="Genomic_DNA"/>
</dbReference>
<dbReference type="RefSeq" id="WP_377775890.1">
    <property type="nucleotide sequence ID" value="NZ_JBHUOQ010000005.1"/>
</dbReference>
<evidence type="ECO:0000313" key="3">
    <source>
        <dbReference type="EMBL" id="MFD2831567.1"/>
    </source>
</evidence>
<proteinExistence type="predicted"/>
<dbReference type="CDD" id="cd09129">
    <property type="entry name" value="PLDc_unchar2_1"/>
    <property type="match status" value="1"/>
</dbReference>
<organism evidence="3 4">
    <name type="scientific">Corticicoccus populi</name>
    <dbReference type="NCBI Taxonomy" id="1812821"/>
    <lineage>
        <taxon>Bacteria</taxon>
        <taxon>Bacillati</taxon>
        <taxon>Bacillota</taxon>
        <taxon>Bacilli</taxon>
        <taxon>Bacillales</taxon>
        <taxon>Staphylococcaceae</taxon>
        <taxon>Corticicoccus</taxon>
    </lineage>
</organism>
<feature type="transmembrane region" description="Helical" evidence="1">
    <location>
        <begin position="14"/>
        <end position="35"/>
    </location>
</feature>
<comment type="caution">
    <text evidence="3">The sequence shown here is derived from an EMBL/GenBank/DDBJ whole genome shotgun (WGS) entry which is preliminary data.</text>
</comment>
<evidence type="ECO:0000259" key="2">
    <source>
        <dbReference type="PROSITE" id="PS50035"/>
    </source>
</evidence>
<gene>
    <name evidence="3" type="ORF">ACFSX4_13905</name>
</gene>